<protein>
    <submittedName>
        <fullName evidence="2">Uncharacterized protein</fullName>
    </submittedName>
</protein>
<reference evidence="3" key="1">
    <citation type="submission" date="2011-07" db="EMBL/GenBank/DDBJ databases">
        <authorList>
            <consortium name="Caenorhabditis brenneri Sequencing and Analysis Consortium"/>
            <person name="Wilson R.K."/>
        </authorList>
    </citation>
    <scope>NUCLEOTIDE SEQUENCE [LARGE SCALE GENOMIC DNA]</scope>
    <source>
        <strain evidence="3">PB2801</strain>
    </source>
</reference>
<proteinExistence type="predicted"/>
<keyword evidence="1" id="KW-0732">Signal</keyword>
<sequence length="343" mass="38782">MKKTLTFLLFLTAIFARKLTPEEDEQRAKTCGRVVEPLLNTPQFLAPWVAYFVDNTYFHDAFLISPYHLIMASRAIMNSKMEGKIMAEMRPNHYKWVYNNRQNERVNVDECRNGVLKLANHRLSSVGARFFCVKCGHLGHFPVKSVTYIGNCELGKAPIGLAIIELEKPAMEDKQLDERGPDGNWKYKMNQTITPVCLPGTSITVDIGDSIEEHTIDRKMYSTEVIIDKGNQTIAKCPNSEGGRLMCMNQATLFHISGYVKNFYGADILVGLNFNVKTTGPMIGVSTSYFKDKICELTGVCMETIVEKPEVVEEEPRENFSDACEKWNVELLIASIILIYLSP</sequence>
<accession>G0MD76</accession>
<dbReference type="PANTHER" id="PTHR34005">
    <property type="entry name" value="PROTEIN CBG15054-RELATED"/>
    <property type="match status" value="1"/>
</dbReference>
<organism evidence="3">
    <name type="scientific">Caenorhabditis brenneri</name>
    <name type="common">Nematode worm</name>
    <dbReference type="NCBI Taxonomy" id="135651"/>
    <lineage>
        <taxon>Eukaryota</taxon>
        <taxon>Metazoa</taxon>
        <taxon>Ecdysozoa</taxon>
        <taxon>Nematoda</taxon>
        <taxon>Chromadorea</taxon>
        <taxon>Rhabditida</taxon>
        <taxon>Rhabditina</taxon>
        <taxon>Rhabditomorpha</taxon>
        <taxon>Rhabditoidea</taxon>
        <taxon>Rhabditidae</taxon>
        <taxon>Peloderinae</taxon>
        <taxon>Caenorhabditis</taxon>
    </lineage>
</organism>
<dbReference type="OrthoDB" id="5900253at2759"/>
<keyword evidence="3" id="KW-1185">Reference proteome</keyword>
<dbReference type="PANTHER" id="PTHR34005:SF1">
    <property type="entry name" value="PROTEIN CBG15054"/>
    <property type="match status" value="1"/>
</dbReference>
<evidence type="ECO:0000313" key="3">
    <source>
        <dbReference type="Proteomes" id="UP000008068"/>
    </source>
</evidence>
<dbReference type="InterPro" id="IPR005514">
    <property type="entry name" value="DUF316"/>
</dbReference>
<dbReference type="EMBL" id="GL379790">
    <property type="protein sequence ID" value="EGT49747.1"/>
    <property type="molecule type" value="Genomic_DNA"/>
</dbReference>
<feature type="chain" id="PRO_5003403812" evidence="1">
    <location>
        <begin position="17"/>
        <end position="343"/>
    </location>
</feature>
<dbReference type="Proteomes" id="UP000008068">
    <property type="component" value="Unassembled WGS sequence"/>
</dbReference>
<feature type="signal peptide" evidence="1">
    <location>
        <begin position="1"/>
        <end position="16"/>
    </location>
</feature>
<evidence type="ECO:0000256" key="1">
    <source>
        <dbReference type="SAM" id="SignalP"/>
    </source>
</evidence>
<name>G0MD76_CAEBE</name>
<dbReference type="Pfam" id="PF03761">
    <property type="entry name" value="DUF316"/>
    <property type="match status" value="1"/>
</dbReference>
<dbReference type="HOGENOM" id="CLU_809477_0_0_1"/>
<evidence type="ECO:0000313" key="2">
    <source>
        <dbReference type="EMBL" id="EGT49747.1"/>
    </source>
</evidence>
<gene>
    <name evidence="2" type="ORF">CAEBREN_07740</name>
</gene>
<dbReference type="InParanoid" id="G0MD76"/>
<dbReference type="AlphaFoldDB" id="G0MD76"/>